<dbReference type="SUPFAM" id="SSF56672">
    <property type="entry name" value="DNA/RNA polymerases"/>
    <property type="match status" value="1"/>
</dbReference>
<dbReference type="AlphaFoldDB" id="A0A7R9E3R7"/>
<dbReference type="GO" id="GO:0006361">
    <property type="term" value="P:transcription initiation at RNA polymerase I promoter"/>
    <property type="evidence" value="ECO:0007669"/>
    <property type="project" value="InterPro"/>
</dbReference>
<dbReference type="GO" id="GO:0001181">
    <property type="term" value="F:RNA polymerase I general transcription initiation factor activity"/>
    <property type="evidence" value="ECO:0007669"/>
    <property type="project" value="InterPro"/>
</dbReference>
<dbReference type="GO" id="GO:0005634">
    <property type="term" value="C:nucleus"/>
    <property type="evidence" value="ECO:0007669"/>
    <property type="project" value="TreeGrafter"/>
</dbReference>
<accession>A0A7R9E3R7</accession>
<dbReference type="PANTHER" id="PTHR12790:SF0">
    <property type="entry name" value="RNA POLYMERASE I-SPECIFIC TRANSCRIPTION INITIATION FACTOR RRN3-RELATED"/>
    <property type="match status" value="1"/>
</dbReference>
<evidence type="ECO:0000313" key="3">
    <source>
        <dbReference type="EMBL" id="CAD7425863.1"/>
    </source>
</evidence>
<evidence type="ECO:0000256" key="1">
    <source>
        <dbReference type="ARBA" id="ARBA00010098"/>
    </source>
</evidence>
<feature type="region of interest" description="Disordered" evidence="2">
    <location>
        <begin position="213"/>
        <end position="259"/>
    </location>
</feature>
<comment type="similarity">
    <text evidence="1">Belongs to the RRN3 family.</text>
</comment>
<sequence length="919" mass="104829">MNLTNILASSNTAEECLSKVILPRFVDYNVTVKLEKCIFLKTRVGFLGHILDAQGLHQDQDRIQALLQAKEHSSKSELHWFIGFVTFYAKFISNMSTMLLPLYALLKQDTEGESDIYKISLVSLGPLTAVQVATETRKDPILSDLLWVHSVTHCKLKVVTGEIQHRVSTVSYLVIVGGRSKQISTSHLRLRDPKAVPVDLSWGMVKQAMPAPMPTHTSDGATWGPLIQPPPVADRSLPASSAPEPSMDSTPEPLRQAPSVMASAHTPVRPAAASPRLFCEEIEMVLDYSSYYEEYEEVFWFPQVVSDRNVDDNVLVRFTNDVFYIDFFLSEMDKDSDFEVTYILKTKKATSSSILKSPGILRRVPSLAPVQRVRFHLPTQLESIFNNFINRSDTKPYEELICALKDSEVHDDDLQPLLQEARKCISLVDESLHHFVRALLRVPWVKRSPKLVELYQGLLVDLVSAHNYYTVGVLDSLVLQFTNAFGDKEWEDNDPPEAEKQYYQHVHKALRVLLQVVPMSRELLLQSIVSRFPYLKVDSHIQECFLYNLFQIIDYEPALSQDLYTLIINRLVALDVNTPRSVLELSQDRGMFDMEDVLSERSLAHTLDTLLAMMFRYLRSQCLDWDGMKSTYSLMLHTFEHVILPTYATCHVQFLMFYLCSFKPVLGEAFLNALWRKVTSPHFTLAEMAAWIHKYIQSQDSLECANSDIRVHTVFYSVCQALFYVVAFRHGDLVQSKKDLTFMQSLNMAQIVTCRLNPLRVCLPVVVRNFAAVTRTYQLAYCYTIIEHNSRNSMPIIHTDDKGVAITRSTVFLDTFFPFDPYLLEKQLANALVVLSLTAEDGEIEVRISVGSGKDISPLYREYEQTDMDDDHVEAEERRPQGKNQDEEDDDFLCETTGGSESSQNMFTYSISPGFKSRH</sequence>
<dbReference type="GO" id="GO:0001042">
    <property type="term" value="F:RNA polymerase I core binding"/>
    <property type="evidence" value="ECO:0007669"/>
    <property type="project" value="TreeGrafter"/>
</dbReference>
<dbReference type="InterPro" id="IPR007991">
    <property type="entry name" value="RNA_pol_I_trans_ini_fac_RRN3"/>
</dbReference>
<dbReference type="GO" id="GO:0071897">
    <property type="term" value="P:DNA biosynthetic process"/>
    <property type="evidence" value="ECO:0007669"/>
    <property type="project" value="UniProtKB-ARBA"/>
</dbReference>
<reference evidence="3" key="1">
    <citation type="submission" date="2020-11" db="EMBL/GenBank/DDBJ databases">
        <authorList>
            <person name="Tran Van P."/>
        </authorList>
    </citation>
    <scope>NUCLEOTIDE SEQUENCE</scope>
</reference>
<organism evidence="3">
    <name type="scientific">Timema monikensis</name>
    <dbReference type="NCBI Taxonomy" id="170555"/>
    <lineage>
        <taxon>Eukaryota</taxon>
        <taxon>Metazoa</taxon>
        <taxon>Ecdysozoa</taxon>
        <taxon>Arthropoda</taxon>
        <taxon>Hexapoda</taxon>
        <taxon>Insecta</taxon>
        <taxon>Pterygota</taxon>
        <taxon>Neoptera</taxon>
        <taxon>Polyneoptera</taxon>
        <taxon>Phasmatodea</taxon>
        <taxon>Timematodea</taxon>
        <taxon>Timematoidea</taxon>
        <taxon>Timematidae</taxon>
        <taxon>Timema</taxon>
    </lineage>
</organism>
<protein>
    <submittedName>
        <fullName evidence="3">Uncharacterized protein</fullName>
    </submittedName>
</protein>
<evidence type="ECO:0000256" key="2">
    <source>
        <dbReference type="SAM" id="MobiDB-lite"/>
    </source>
</evidence>
<gene>
    <name evidence="3" type="ORF">TMSB3V08_LOCUS2766</name>
</gene>
<proteinExistence type="inferred from homology"/>
<dbReference type="PANTHER" id="PTHR12790">
    <property type="entry name" value="TRANSCRIPTION INITIATION FACTOR IA RRN3"/>
    <property type="match status" value="1"/>
</dbReference>
<feature type="region of interest" description="Disordered" evidence="2">
    <location>
        <begin position="866"/>
        <end position="919"/>
    </location>
</feature>
<dbReference type="Gene3D" id="3.30.70.270">
    <property type="match status" value="2"/>
</dbReference>
<dbReference type="InterPro" id="IPR043502">
    <property type="entry name" value="DNA/RNA_pol_sf"/>
</dbReference>
<name>A0A7R9E3R7_9NEOP</name>
<dbReference type="InterPro" id="IPR043128">
    <property type="entry name" value="Rev_trsase/Diguanyl_cyclase"/>
</dbReference>
<dbReference type="Pfam" id="PF05327">
    <property type="entry name" value="RRN3"/>
    <property type="match status" value="3"/>
</dbReference>
<dbReference type="EMBL" id="OB793051">
    <property type="protein sequence ID" value="CAD7425863.1"/>
    <property type="molecule type" value="Genomic_DNA"/>
</dbReference>
<feature type="compositionally biased region" description="Polar residues" evidence="2">
    <location>
        <begin position="897"/>
        <end position="911"/>
    </location>
</feature>